<reference evidence="2 3" key="1">
    <citation type="submission" date="2020-05" db="EMBL/GenBank/DDBJ databases">
        <title>Azospirillum oleiclasticum sp. nov, a nitrogen-fixing and heavy crude oil-emulsifying bacterium isolated from the crude oil of Yumen Oilfield.</title>
        <authorList>
            <person name="Wu D."/>
            <person name="Cai M."/>
            <person name="Zhang X."/>
        </authorList>
    </citation>
    <scope>NUCLEOTIDE SEQUENCE [LARGE SCALE GENOMIC DNA]</scope>
    <source>
        <strain evidence="2 3">ROY-1-1-2</strain>
    </source>
</reference>
<dbReference type="EMBL" id="JABFDB010000004">
    <property type="protein sequence ID" value="NYZ19630.1"/>
    <property type="molecule type" value="Genomic_DNA"/>
</dbReference>
<sequence length="286" mass="30582">MTPCKTAIHAAVWGPRWCGADLDRTLESAARIGYDHVAVPLRRFEDVDPPALDRAFRAQGLTPLNTCGLSPDTDVGSADADARGRGVARLRTAVAMARDMGSPQINGVLYGPLGKAGGPPQPDAVARAAECMAEVADYAAAAGVRLALEMVNRYETNLLNTVDQALAFLDMAGHSNLWLHLDTYHMSIEEADPIGAIRRALPRLSYFELDQGNRGNLNDGSLDLRAWTAQLFAAGYTGIVGVEAFSRSRLSPDHADALAVWRDTYTDPDQLAATGLRLINEAAAAA</sequence>
<dbReference type="Proteomes" id="UP000584642">
    <property type="component" value="Unassembled WGS sequence"/>
</dbReference>
<comment type="caution">
    <text evidence="2">The sequence shown here is derived from an EMBL/GenBank/DDBJ whole genome shotgun (WGS) entry which is preliminary data.</text>
</comment>
<gene>
    <name evidence="2" type="ORF">HND93_07895</name>
</gene>
<dbReference type="Pfam" id="PF01261">
    <property type="entry name" value="AP_endonuc_2"/>
    <property type="match status" value="1"/>
</dbReference>
<dbReference type="InterPro" id="IPR036237">
    <property type="entry name" value="Xyl_isomerase-like_sf"/>
</dbReference>
<accession>A0ABX2T757</accession>
<evidence type="ECO:0000259" key="1">
    <source>
        <dbReference type="Pfam" id="PF01261"/>
    </source>
</evidence>
<keyword evidence="3" id="KW-1185">Reference proteome</keyword>
<name>A0ABX2T757_9PROT</name>
<dbReference type="InterPro" id="IPR050312">
    <property type="entry name" value="IolE/XylAMocC-like"/>
</dbReference>
<evidence type="ECO:0000313" key="2">
    <source>
        <dbReference type="EMBL" id="NYZ19630.1"/>
    </source>
</evidence>
<dbReference type="InterPro" id="IPR013022">
    <property type="entry name" value="Xyl_isomerase-like_TIM-brl"/>
</dbReference>
<dbReference type="GO" id="GO:0016853">
    <property type="term" value="F:isomerase activity"/>
    <property type="evidence" value="ECO:0007669"/>
    <property type="project" value="UniProtKB-KW"/>
</dbReference>
<protein>
    <submittedName>
        <fullName evidence="2">Sugar phosphate isomerase/epimerase</fullName>
    </submittedName>
</protein>
<dbReference type="Gene3D" id="3.20.20.150">
    <property type="entry name" value="Divalent-metal-dependent TIM barrel enzymes"/>
    <property type="match status" value="1"/>
</dbReference>
<dbReference type="PANTHER" id="PTHR12110:SF41">
    <property type="entry name" value="INOSOSE DEHYDRATASE"/>
    <property type="match status" value="1"/>
</dbReference>
<dbReference type="RefSeq" id="WP_180281405.1">
    <property type="nucleotide sequence ID" value="NZ_JABFDB010000004.1"/>
</dbReference>
<dbReference type="PANTHER" id="PTHR12110">
    <property type="entry name" value="HYDROXYPYRUVATE ISOMERASE"/>
    <property type="match status" value="1"/>
</dbReference>
<evidence type="ECO:0000313" key="3">
    <source>
        <dbReference type="Proteomes" id="UP000584642"/>
    </source>
</evidence>
<proteinExistence type="predicted"/>
<dbReference type="SUPFAM" id="SSF51658">
    <property type="entry name" value="Xylose isomerase-like"/>
    <property type="match status" value="1"/>
</dbReference>
<keyword evidence="2" id="KW-0413">Isomerase</keyword>
<feature type="domain" description="Xylose isomerase-like TIM barrel" evidence="1">
    <location>
        <begin position="27"/>
        <end position="261"/>
    </location>
</feature>
<organism evidence="2 3">
    <name type="scientific">Azospirillum oleiclasticum</name>
    <dbReference type="NCBI Taxonomy" id="2735135"/>
    <lineage>
        <taxon>Bacteria</taxon>
        <taxon>Pseudomonadati</taxon>
        <taxon>Pseudomonadota</taxon>
        <taxon>Alphaproteobacteria</taxon>
        <taxon>Rhodospirillales</taxon>
        <taxon>Azospirillaceae</taxon>
        <taxon>Azospirillum</taxon>
    </lineage>
</organism>